<evidence type="ECO:0000313" key="3">
    <source>
        <dbReference type="Proteomes" id="UP000779233"/>
    </source>
</evidence>
<gene>
    <name evidence="2" type="ORF">PVW1_140080300</name>
</gene>
<evidence type="ECO:0000256" key="1">
    <source>
        <dbReference type="SAM" id="MobiDB-lite"/>
    </source>
</evidence>
<dbReference type="Proteomes" id="UP000779233">
    <property type="component" value="Unassembled WGS sequence"/>
</dbReference>
<accession>A0A8S4H6C4</accession>
<evidence type="ECO:0000313" key="2">
    <source>
        <dbReference type="EMBL" id="CAG9472696.1"/>
    </source>
</evidence>
<name>A0A8S4H6C4_PLAVI</name>
<reference evidence="2" key="1">
    <citation type="submission" date="2021-09" db="EMBL/GenBank/DDBJ databases">
        <authorList>
            <consortium name="Pathogen Informatics"/>
        </authorList>
    </citation>
    <scope>NUCLEOTIDE SEQUENCE</scope>
    <source>
        <strain evidence="2">PvW1</strain>
    </source>
</reference>
<dbReference type="VEuPathDB" id="PlasmoDB:PVPAM_040035200"/>
<proteinExistence type="predicted"/>
<dbReference type="EMBL" id="CAJZCX010000003">
    <property type="protein sequence ID" value="CAG9472696.1"/>
    <property type="molecule type" value="Genomic_DNA"/>
</dbReference>
<comment type="caution">
    <text evidence="2">The sequence shown here is derived from an EMBL/GenBank/DDBJ whole genome shotgun (WGS) entry which is preliminary data.</text>
</comment>
<dbReference type="Pfam" id="PF05795">
    <property type="entry name" value="Plasmodium_Vir"/>
    <property type="match status" value="2"/>
</dbReference>
<organism evidence="2 3">
    <name type="scientific">Plasmodium vivax</name>
    <name type="common">malaria parasite P. vivax</name>
    <dbReference type="NCBI Taxonomy" id="5855"/>
    <lineage>
        <taxon>Eukaryota</taxon>
        <taxon>Sar</taxon>
        <taxon>Alveolata</taxon>
        <taxon>Apicomplexa</taxon>
        <taxon>Aconoidasida</taxon>
        <taxon>Haemosporida</taxon>
        <taxon>Plasmodiidae</taxon>
        <taxon>Plasmodium</taxon>
        <taxon>Plasmodium (Plasmodium)</taxon>
    </lineage>
</organism>
<feature type="region of interest" description="Disordered" evidence="1">
    <location>
        <begin position="235"/>
        <end position="267"/>
    </location>
</feature>
<dbReference type="AlphaFoldDB" id="A0A8S4H6C4"/>
<protein>
    <submittedName>
        <fullName evidence="2">(malaria parasite P. vivax) hypothetical protein</fullName>
    </submittedName>
</protein>
<dbReference type="InterPro" id="IPR008780">
    <property type="entry name" value="Plasmodium_Vir"/>
</dbReference>
<sequence>MKRVHKIEHFMNLFGAPKKELPSEDLYFKFKFDNEKLTEYKGNCSSIKLSHKKERVIELCTRVLKYLKTTYAISNYENSDYDVCMILNYWTYNRLNEIYGSKDTSSIYRAFAQIQNIWNDYNDDELKDAPYTKCKPYFDIYKEQDWEKRKELCEYCLDYKTAYTLAGNGKDNYCQKYYKYFEKKVDLYKHFEKYCSTSDNSNCPTFYYKCLEDHPKNFLGKLSCYQEMQKQKEDAAAAQQQAESADGEPHSGLPTGEGSPDSSSLMGVSPRIAKQAGDVFLGVIVTSMTSGALYKFTPLGNMLRNRFGWNNNNMRNFNGGDIRLYDYSAEPFNPYPGEEHYIGYHPA</sequence>